<evidence type="ECO:0000256" key="5">
    <source>
        <dbReference type="SAM" id="MobiDB-lite"/>
    </source>
</evidence>
<evidence type="ECO:0000256" key="1">
    <source>
        <dbReference type="ARBA" id="ARBA00001911"/>
    </source>
</evidence>
<comment type="cofactor">
    <cofactor evidence="1">
        <name>NAD(+)</name>
        <dbReference type="ChEBI" id="CHEBI:57540"/>
    </cofactor>
</comment>
<evidence type="ECO:0000313" key="8">
    <source>
        <dbReference type="Proteomes" id="UP000516052"/>
    </source>
</evidence>
<dbReference type="GO" id="GO:0048040">
    <property type="term" value="F:UDP-glucuronate decarboxylase activity"/>
    <property type="evidence" value="ECO:0007669"/>
    <property type="project" value="TreeGrafter"/>
</dbReference>
<dbReference type="PANTHER" id="PTHR43078">
    <property type="entry name" value="UDP-GLUCURONIC ACID DECARBOXYLASE-RELATED"/>
    <property type="match status" value="1"/>
</dbReference>
<dbReference type="InterPro" id="IPR044516">
    <property type="entry name" value="UXS-like"/>
</dbReference>
<gene>
    <name evidence="7" type="ORF">IAG44_39655</name>
</gene>
<dbReference type="SUPFAM" id="SSF51735">
    <property type="entry name" value="NAD(P)-binding Rossmann-fold domains"/>
    <property type="match status" value="1"/>
</dbReference>
<reference evidence="7 8" key="1">
    <citation type="submission" date="2020-08" db="EMBL/GenBank/DDBJ databases">
        <title>A novel species.</title>
        <authorList>
            <person name="Gao J."/>
        </authorList>
    </citation>
    <scope>NUCLEOTIDE SEQUENCE [LARGE SCALE GENOMIC DNA]</scope>
    <source>
        <strain evidence="7 8">CRXT-G-22</strain>
    </source>
</reference>
<evidence type="ECO:0000259" key="6">
    <source>
        <dbReference type="Pfam" id="PF01370"/>
    </source>
</evidence>
<dbReference type="Pfam" id="PF01370">
    <property type="entry name" value="Epimerase"/>
    <property type="match status" value="1"/>
</dbReference>
<accession>A0A7H0IQ72</accession>
<organism evidence="7 8">
    <name type="scientific">Streptomyces roseirectus</name>
    <dbReference type="NCBI Taxonomy" id="2768066"/>
    <lineage>
        <taxon>Bacteria</taxon>
        <taxon>Bacillati</taxon>
        <taxon>Actinomycetota</taxon>
        <taxon>Actinomycetes</taxon>
        <taxon>Kitasatosporales</taxon>
        <taxon>Streptomycetaceae</taxon>
        <taxon>Streptomyces</taxon>
    </lineage>
</organism>
<feature type="compositionally biased region" description="Basic residues" evidence="5">
    <location>
        <begin position="33"/>
        <end position="51"/>
    </location>
</feature>
<name>A0A7H0IQ72_9ACTN</name>
<protein>
    <submittedName>
        <fullName evidence="7">NAD-dependent epimerase/dehydratase family protein</fullName>
    </submittedName>
</protein>
<feature type="domain" description="NAD-dependent epimerase/dehydratase" evidence="6">
    <location>
        <begin position="73"/>
        <end position="158"/>
    </location>
</feature>
<dbReference type="InterPro" id="IPR036291">
    <property type="entry name" value="NAD(P)-bd_dom_sf"/>
</dbReference>
<dbReference type="Proteomes" id="UP000516052">
    <property type="component" value="Chromosome"/>
</dbReference>
<dbReference type="AlphaFoldDB" id="A0A7H0IQ72"/>
<dbReference type="GO" id="GO:0070403">
    <property type="term" value="F:NAD+ binding"/>
    <property type="evidence" value="ECO:0007669"/>
    <property type="project" value="InterPro"/>
</dbReference>
<dbReference type="PANTHER" id="PTHR43078:SF6">
    <property type="entry name" value="UDP-GLUCURONIC ACID DECARBOXYLASE 1"/>
    <property type="match status" value="1"/>
</dbReference>
<keyword evidence="3" id="KW-0520">NAD</keyword>
<dbReference type="InterPro" id="IPR001509">
    <property type="entry name" value="Epimerase_deHydtase"/>
</dbReference>
<sequence length="175" mass="19269">MNRSVARAEPSAHDRELLAALRPAAMVSDLRRRPGRHQQHQHRRHPSRLRRPAPDRPRTMAARGPLADLVNLIGPRSVYNEAKRYAEAVPTAYRASQGVDAVIVRIFNTYGPQMCPDDGRVVPEFLCHALAGLPLRVTGDGTQTRSPCYVTDSVATSVLEHVDRPADDPSGGSPR</sequence>
<evidence type="ECO:0000313" key="7">
    <source>
        <dbReference type="EMBL" id="QNP74938.1"/>
    </source>
</evidence>
<keyword evidence="2" id="KW-0210">Decarboxylase</keyword>
<evidence type="ECO:0000256" key="2">
    <source>
        <dbReference type="ARBA" id="ARBA00022793"/>
    </source>
</evidence>
<dbReference type="GO" id="GO:0005737">
    <property type="term" value="C:cytoplasm"/>
    <property type="evidence" value="ECO:0007669"/>
    <property type="project" value="TreeGrafter"/>
</dbReference>
<dbReference type="Gene3D" id="3.40.50.720">
    <property type="entry name" value="NAD(P)-binding Rossmann-like Domain"/>
    <property type="match status" value="1"/>
</dbReference>
<evidence type="ECO:0000256" key="3">
    <source>
        <dbReference type="ARBA" id="ARBA00023027"/>
    </source>
</evidence>
<dbReference type="EMBL" id="CP060828">
    <property type="protein sequence ID" value="QNP74938.1"/>
    <property type="molecule type" value="Genomic_DNA"/>
</dbReference>
<proteinExistence type="predicted"/>
<feature type="region of interest" description="Disordered" evidence="5">
    <location>
        <begin position="31"/>
        <end position="60"/>
    </location>
</feature>
<keyword evidence="8" id="KW-1185">Reference proteome</keyword>
<dbReference type="GO" id="GO:0042732">
    <property type="term" value="P:D-xylose metabolic process"/>
    <property type="evidence" value="ECO:0007669"/>
    <property type="project" value="InterPro"/>
</dbReference>
<keyword evidence="4" id="KW-0456">Lyase</keyword>
<dbReference type="KEGG" id="sroi:IAG44_39655"/>
<evidence type="ECO:0000256" key="4">
    <source>
        <dbReference type="ARBA" id="ARBA00023239"/>
    </source>
</evidence>